<evidence type="ECO:0000256" key="6">
    <source>
        <dbReference type="ARBA" id="ARBA00023136"/>
    </source>
</evidence>
<protein>
    <recommendedName>
        <fullName evidence="8">Transporter</fullName>
    </recommendedName>
</protein>
<sequence length="589" mass="65791">MSNKVGADPEVPAKKPKEEEPEQESWGRHLEFVLSCIGYCVGLGNVWRFPYLAYQNGGGVFFIPYFLMLFLCGIPLFYTELAMGQFSGLGTLGVWKAVPCFKGIGYGMILVSFMVIIYYNVVIAWSVHYLFSGFQKVLPWTKCDEWWNTPITKGQCAISKAVAEDQLDCRADNVAEYDRLFWKFNATVRAEWEPVLKNQYNLTNDQIADVFNAQIKAEPSEEYWFRRVLQLNDEFTDNGGKYTMDESGNVLGDLVGSNLFAWVLVFLCLFKGIASSGKVVYFTATFPYLVLLILVIFGATLEGAGDGIDFYLRPDVSKLSDAGVWSAAATQIFFSLGVSFGGLMVMASYNKNCVSVDAVVKSGPGLAFIAYPEAMGLLGGVGPFISFLFFVMLITLGLDSQFAMVDIGVAGFFDEFPQFKKGWKKTITVGIYCLIGFLLGFPLMTQAGLHWFNLINDYSAYHGLLILALFFTITVHFVYGFVTEKFRFLSNIKEMNGEMNIIAKGYFYANWYGLTPAMIIFIVGMAFAGYKTIGEAYGDEDVYPSWTNNLAMVMSMSPVIVTVVYLVYSLIITKGKSIYPAEDFKPKAH</sequence>
<evidence type="ECO:0000256" key="4">
    <source>
        <dbReference type="ARBA" id="ARBA00022692"/>
    </source>
</evidence>
<evidence type="ECO:0000256" key="10">
    <source>
        <dbReference type="SAM" id="Phobius"/>
    </source>
</evidence>
<feature type="region of interest" description="Disordered" evidence="9">
    <location>
        <begin position="1"/>
        <end position="22"/>
    </location>
</feature>
<evidence type="ECO:0000256" key="9">
    <source>
        <dbReference type="SAM" id="MobiDB-lite"/>
    </source>
</evidence>
<evidence type="ECO:0000256" key="1">
    <source>
        <dbReference type="ARBA" id="ARBA00004141"/>
    </source>
</evidence>
<evidence type="ECO:0000256" key="5">
    <source>
        <dbReference type="ARBA" id="ARBA00022989"/>
    </source>
</evidence>
<keyword evidence="6 10" id="KW-0472">Membrane</keyword>
<dbReference type="PRINTS" id="PR00176">
    <property type="entry name" value="NANEUSMPORT"/>
</dbReference>
<feature type="transmembrane region" description="Helical" evidence="10">
    <location>
        <begin position="464"/>
        <end position="484"/>
    </location>
</feature>
<name>A0ABN7SM72_OIKDI</name>
<keyword evidence="3 8" id="KW-0813">Transport</keyword>
<feature type="transmembrane region" description="Helical" evidence="10">
    <location>
        <begin position="369"/>
        <end position="394"/>
    </location>
</feature>
<keyword evidence="5 10" id="KW-1133">Transmembrane helix</keyword>
<feature type="transmembrane region" description="Helical" evidence="10">
    <location>
        <begin position="279"/>
        <end position="301"/>
    </location>
</feature>
<dbReference type="SUPFAM" id="SSF161070">
    <property type="entry name" value="SNF-like"/>
    <property type="match status" value="1"/>
</dbReference>
<dbReference type="PROSITE" id="PS00610">
    <property type="entry name" value="NA_NEUROTRAN_SYMP_1"/>
    <property type="match status" value="1"/>
</dbReference>
<evidence type="ECO:0000256" key="7">
    <source>
        <dbReference type="ARBA" id="ARBA00023180"/>
    </source>
</evidence>
<comment type="subcellular location">
    <subcellularLocation>
        <location evidence="1">Membrane</location>
        <topology evidence="1">Multi-pass membrane protein</topology>
    </subcellularLocation>
</comment>
<evidence type="ECO:0000256" key="8">
    <source>
        <dbReference type="RuleBase" id="RU003732"/>
    </source>
</evidence>
<feature type="transmembrane region" description="Helical" evidence="10">
    <location>
        <begin position="322"/>
        <end position="349"/>
    </location>
</feature>
<keyword evidence="12" id="KW-1185">Reference proteome</keyword>
<evidence type="ECO:0000256" key="3">
    <source>
        <dbReference type="ARBA" id="ARBA00022448"/>
    </source>
</evidence>
<feature type="transmembrane region" description="Helical" evidence="10">
    <location>
        <begin position="429"/>
        <end position="452"/>
    </location>
</feature>
<feature type="transmembrane region" description="Helical" evidence="10">
    <location>
        <begin position="550"/>
        <end position="571"/>
    </location>
</feature>
<comment type="similarity">
    <text evidence="2 8">Belongs to the sodium:neurotransmitter symporter (SNF) (TC 2.A.22) family.</text>
</comment>
<dbReference type="PANTHER" id="PTHR11616:SF321">
    <property type="entry name" value="SODIUM-DEPENDENT NUTRIENT AMINO ACID TRANSPORTER 1-RELATED"/>
    <property type="match status" value="1"/>
</dbReference>
<dbReference type="EMBL" id="OU015566">
    <property type="protein sequence ID" value="CAG5104339.1"/>
    <property type="molecule type" value="Genomic_DNA"/>
</dbReference>
<feature type="transmembrane region" description="Helical" evidence="10">
    <location>
        <begin position="250"/>
        <end position="273"/>
    </location>
</feature>
<organism evidence="11 12">
    <name type="scientific">Oikopleura dioica</name>
    <name type="common">Tunicate</name>
    <dbReference type="NCBI Taxonomy" id="34765"/>
    <lineage>
        <taxon>Eukaryota</taxon>
        <taxon>Metazoa</taxon>
        <taxon>Chordata</taxon>
        <taxon>Tunicata</taxon>
        <taxon>Appendicularia</taxon>
        <taxon>Copelata</taxon>
        <taxon>Oikopleuridae</taxon>
        <taxon>Oikopleura</taxon>
    </lineage>
</organism>
<keyword evidence="8" id="KW-0769">Symport</keyword>
<dbReference type="PANTHER" id="PTHR11616">
    <property type="entry name" value="SODIUM/CHLORIDE DEPENDENT TRANSPORTER"/>
    <property type="match status" value="1"/>
</dbReference>
<dbReference type="PROSITE" id="PS50267">
    <property type="entry name" value="NA_NEUROTRAN_SYMP_3"/>
    <property type="match status" value="1"/>
</dbReference>
<gene>
    <name evidence="11" type="ORF">OKIOD_LOCUS9970</name>
</gene>
<accession>A0ABN7SM72</accession>
<reference evidence="11 12" key="1">
    <citation type="submission" date="2021-04" db="EMBL/GenBank/DDBJ databases">
        <authorList>
            <person name="Bliznina A."/>
        </authorList>
    </citation>
    <scope>NUCLEOTIDE SEQUENCE [LARGE SCALE GENOMIC DNA]</scope>
</reference>
<keyword evidence="4 8" id="KW-0812">Transmembrane</keyword>
<feature type="transmembrane region" description="Helical" evidence="10">
    <location>
        <begin position="505"/>
        <end position="530"/>
    </location>
</feature>
<dbReference type="InterPro" id="IPR037272">
    <property type="entry name" value="SNS_sf"/>
</dbReference>
<evidence type="ECO:0000256" key="2">
    <source>
        <dbReference type="ARBA" id="ARBA00006459"/>
    </source>
</evidence>
<feature type="transmembrane region" description="Helical" evidence="10">
    <location>
        <begin position="104"/>
        <end position="131"/>
    </location>
</feature>
<proteinExistence type="inferred from homology"/>
<dbReference type="InterPro" id="IPR000175">
    <property type="entry name" value="Na/ntran_symport"/>
</dbReference>
<evidence type="ECO:0000313" key="11">
    <source>
        <dbReference type="EMBL" id="CAG5104339.1"/>
    </source>
</evidence>
<dbReference type="Proteomes" id="UP001158576">
    <property type="component" value="Chromosome 1"/>
</dbReference>
<feature type="transmembrane region" description="Helical" evidence="10">
    <location>
        <begin position="59"/>
        <end position="78"/>
    </location>
</feature>
<keyword evidence="7" id="KW-0325">Glycoprotein</keyword>
<dbReference type="Pfam" id="PF00209">
    <property type="entry name" value="SNF"/>
    <property type="match status" value="2"/>
</dbReference>
<evidence type="ECO:0000313" key="12">
    <source>
        <dbReference type="Proteomes" id="UP001158576"/>
    </source>
</evidence>